<dbReference type="AlphaFoldDB" id="A0A7D5GK86"/>
<dbReference type="PROSITE" id="PS00909">
    <property type="entry name" value="MR_MLE_2"/>
    <property type="match status" value="1"/>
</dbReference>
<dbReference type="OrthoDB" id="42605at2157"/>
<dbReference type="Proteomes" id="UP000509750">
    <property type="component" value="Chromosome"/>
</dbReference>
<feature type="region of interest" description="Disordered" evidence="4">
    <location>
        <begin position="343"/>
        <end position="362"/>
    </location>
</feature>
<dbReference type="InterPro" id="IPR046945">
    <property type="entry name" value="RHMD-like"/>
</dbReference>
<gene>
    <name evidence="6" type="ORF">HUG10_06970</name>
</gene>
<dbReference type="KEGG" id="halg:HUG10_06970"/>
<feature type="domain" description="Mandelate racemase/muconate lactonizing enzyme C-terminal" evidence="5">
    <location>
        <begin position="145"/>
        <end position="241"/>
    </location>
</feature>
<keyword evidence="7" id="KW-1185">Reference proteome</keyword>
<dbReference type="InterPro" id="IPR013342">
    <property type="entry name" value="Mandelate_racemase_C"/>
</dbReference>
<evidence type="ECO:0000313" key="6">
    <source>
        <dbReference type="EMBL" id="QLG27304.1"/>
    </source>
</evidence>
<protein>
    <submittedName>
        <fullName evidence="6">Mandelate racemase/muconate lactonizing enzyme family protein</fullName>
    </submittedName>
</protein>
<sequence length="377" mass="41271">MRVTEVDAIPLAHELDEGRSFGHARGLTSRRSCVLVRAETADGTVGWGEALATPRTTAAAVDEVLAPMVEGIDPYEVETLVERTHAEAYNVAGGPVLQSALSAVDVALWDIIGKSVDEPVYRLLGGGDADHVVPYASTMYITEWEEDPADPIRDAVDEGFTAAKLKIGRGVEDDRRRVETARNLLGDDAHLMVDYNGNYRLKQAIRSVEALEPYDLTWIEEPVPPEDYTGLRKLTDRVDVPVATGESHFGRFDYGRLIRDHAVDIVQPDLGRAGGLSESRFLAKLATTENVAVYPHVWNGGVGVAAALQFAASLPSYPHNDNLPDPFLFEFDRSENPLREELITEPFDPSGGTLDVPQRPGLGVEVDEAAVERYRVD</sequence>
<evidence type="ECO:0000256" key="1">
    <source>
        <dbReference type="ARBA" id="ARBA00001946"/>
    </source>
</evidence>
<dbReference type="RefSeq" id="WP_179168879.1">
    <property type="nucleotide sequence ID" value="NZ_CP058529.1"/>
</dbReference>
<dbReference type="GO" id="GO:0016052">
    <property type="term" value="P:carbohydrate catabolic process"/>
    <property type="evidence" value="ECO:0007669"/>
    <property type="project" value="TreeGrafter"/>
</dbReference>
<keyword evidence="2" id="KW-0479">Metal-binding</keyword>
<evidence type="ECO:0000256" key="4">
    <source>
        <dbReference type="SAM" id="MobiDB-lite"/>
    </source>
</evidence>
<dbReference type="Pfam" id="PF02746">
    <property type="entry name" value="MR_MLE_N"/>
    <property type="match status" value="1"/>
</dbReference>
<dbReference type="PROSITE" id="PS00908">
    <property type="entry name" value="MR_MLE_1"/>
    <property type="match status" value="1"/>
</dbReference>
<evidence type="ECO:0000259" key="5">
    <source>
        <dbReference type="SMART" id="SM00922"/>
    </source>
</evidence>
<dbReference type="SFLD" id="SFLDG00179">
    <property type="entry name" value="mandelate_racemase"/>
    <property type="match status" value="1"/>
</dbReference>
<dbReference type="GO" id="GO:0009063">
    <property type="term" value="P:amino acid catabolic process"/>
    <property type="evidence" value="ECO:0007669"/>
    <property type="project" value="InterPro"/>
</dbReference>
<reference evidence="6 7" key="1">
    <citation type="submission" date="2020-07" db="EMBL/GenBank/DDBJ databases">
        <title>Gai3-2, isolated from salt lake.</title>
        <authorList>
            <person name="Cui H."/>
            <person name="Shi X."/>
        </authorList>
    </citation>
    <scope>NUCLEOTIDE SEQUENCE [LARGE SCALE GENOMIC DNA]</scope>
    <source>
        <strain evidence="6 7">Gai3-2</strain>
    </source>
</reference>
<dbReference type="InterPro" id="IPR013341">
    <property type="entry name" value="Mandelate_racemase_N_dom"/>
</dbReference>
<dbReference type="EMBL" id="CP058529">
    <property type="protein sequence ID" value="QLG27304.1"/>
    <property type="molecule type" value="Genomic_DNA"/>
</dbReference>
<organism evidence="6 7">
    <name type="scientific">Halorarum halophilum</name>
    <dbReference type="NCBI Taxonomy" id="2743090"/>
    <lineage>
        <taxon>Archaea</taxon>
        <taxon>Methanobacteriati</taxon>
        <taxon>Methanobacteriota</taxon>
        <taxon>Stenosarchaea group</taxon>
        <taxon>Halobacteria</taxon>
        <taxon>Halobacteriales</taxon>
        <taxon>Haloferacaceae</taxon>
        <taxon>Halorarum</taxon>
    </lineage>
</organism>
<accession>A0A7D5GK86</accession>
<evidence type="ECO:0000313" key="7">
    <source>
        <dbReference type="Proteomes" id="UP000509750"/>
    </source>
</evidence>
<dbReference type="GeneID" id="56028561"/>
<dbReference type="InterPro" id="IPR018110">
    <property type="entry name" value="Mandel_Rmase/mucon_lact_enz_CS"/>
</dbReference>
<dbReference type="GO" id="GO:0000287">
    <property type="term" value="F:magnesium ion binding"/>
    <property type="evidence" value="ECO:0007669"/>
    <property type="project" value="TreeGrafter"/>
</dbReference>
<proteinExistence type="predicted"/>
<dbReference type="GO" id="GO:0016836">
    <property type="term" value="F:hydro-lyase activity"/>
    <property type="evidence" value="ECO:0007669"/>
    <property type="project" value="TreeGrafter"/>
</dbReference>
<dbReference type="PANTHER" id="PTHR13794:SF58">
    <property type="entry name" value="MITOCHONDRIAL ENOLASE SUPERFAMILY MEMBER 1"/>
    <property type="match status" value="1"/>
</dbReference>
<dbReference type="Gene3D" id="3.30.390.10">
    <property type="entry name" value="Enolase-like, N-terminal domain"/>
    <property type="match status" value="1"/>
</dbReference>
<dbReference type="Pfam" id="PF13378">
    <property type="entry name" value="MR_MLE_C"/>
    <property type="match status" value="1"/>
</dbReference>
<dbReference type="InterPro" id="IPR036849">
    <property type="entry name" value="Enolase-like_C_sf"/>
</dbReference>
<dbReference type="PANTHER" id="PTHR13794">
    <property type="entry name" value="ENOLASE SUPERFAMILY, MANDELATE RACEMASE"/>
    <property type="match status" value="1"/>
</dbReference>
<dbReference type="Gene3D" id="3.20.20.120">
    <property type="entry name" value="Enolase-like C-terminal domain"/>
    <property type="match status" value="1"/>
</dbReference>
<dbReference type="SMART" id="SM00922">
    <property type="entry name" value="MR_MLE"/>
    <property type="match status" value="1"/>
</dbReference>
<name>A0A7D5GK86_9EURY</name>
<dbReference type="SUPFAM" id="SSF51604">
    <property type="entry name" value="Enolase C-terminal domain-like"/>
    <property type="match status" value="1"/>
</dbReference>
<evidence type="ECO:0000256" key="3">
    <source>
        <dbReference type="ARBA" id="ARBA00022842"/>
    </source>
</evidence>
<dbReference type="InterPro" id="IPR029065">
    <property type="entry name" value="Enolase_C-like"/>
</dbReference>
<evidence type="ECO:0000256" key="2">
    <source>
        <dbReference type="ARBA" id="ARBA00022723"/>
    </source>
</evidence>
<dbReference type="InterPro" id="IPR029017">
    <property type="entry name" value="Enolase-like_N"/>
</dbReference>
<dbReference type="SUPFAM" id="SSF54826">
    <property type="entry name" value="Enolase N-terminal domain-like"/>
    <property type="match status" value="1"/>
</dbReference>
<keyword evidence="3" id="KW-0460">Magnesium</keyword>
<dbReference type="SFLD" id="SFLDS00001">
    <property type="entry name" value="Enolase"/>
    <property type="match status" value="1"/>
</dbReference>
<comment type="cofactor">
    <cofactor evidence="1">
        <name>Mg(2+)</name>
        <dbReference type="ChEBI" id="CHEBI:18420"/>
    </cofactor>
</comment>
<dbReference type="CDD" id="cd03316">
    <property type="entry name" value="MR_like"/>
    <property type="match status" value="1"/>
</dbReference>